<dbReference type="PANTHER" id="PTHR20935:SF0">
    <property type="entry name" value="SERINE_THREONINE-PROTEIN PHOSPHATASE PGAM5, MITOCHONDRIAL"/>
    <property type="match status" value="1"/>
</dbReference>
<evidence type="ECO:0000256" key="14">
    <source>
        <dbReference type="ARBA" id="ARBA00048336"/>
    </source>
</evidence>
<evidence type="ECO:0000313" key="16">
    <source>
        <dbReference type="Proteomes" id="UP000076858"/>
    </source>
</evidence>
<dbReference type="GO" id="GO:0004722">
    <property type="term" value="F:protein serine/threonine phosphatase activity"/>
    <property type="evidence" value="ECO:0007669"/>
    <property type="project" value="UniProtKB-EC"/>
</dbReference>
<evidence type="ECO:0000256" key="10">
    <source>
        <dbReference type="ARBA" id="ARBA00039765"/>
    </source>
</evidence>
<proteinExistence type="inferred from homology"/>
<comment type="catalytic activity">
    <reaction evidence="14">
        <text>O-phospho-L-threonyl-[protein] + H2O = L-threonyl-[protein] + phosphate</text>
        <dbReference type="Rhea" id="RHEA:47004"/>
        <dbReference type="Rhea" id="RHEA-COMP:11060"/>
        <dbReference type="Rhea" id="RHEA-COMP:11605"/>
        <dbReference type="ChEBI" id="CHEBI:15377"/>
        <dbReference type="ChEBI" id="CHEBI:30013"/>
        <dbReference type="ChEBI" id="CHEBI:43474"/>
        <dbReference type="ChEBI" id="CHEBI:61977"/>
        <dbReference type="EC" id="3.1.3.16"/>
    </reaction>
</comment>
<comment type="catalytic activity">
    <reaction evidence="13">
        <text>O-phospho-L-seryl-[protein] + H2O = L-seryl-[protein] + phosphate</text>
        <dbReference type="Rhea" id="RHEA:20629"/>
        <dbReference type="Rhea" id="RHEA-COMP:9863"/>
        <dbReference type="Rhea" id="RHEA-COMP:11604"/>
        <dbReference type="ChEBI" id="CHEBI:15377"/>
        <dbReference type="ChEBI" id="CHEBI:29999"/>
        <dbReference type="ChEBI" id="CHEBI:43474"/>
        <dbReference type="ChEBI" id="CHEBI:83421"/>
        <dbReference type="EC" id="3.1.3.16"/>
    </reaction>
</comment>
<dbReference type="InterPro" id="IPR051021">
    <property type="entry name" value="Mito_Ser/Thr_phosphatase"/>
</dbReference>
<evidence type="ECO:0000256" key="8">
    <source>
        <dbReference type="ARBA" id="ARBA00037234"/>
    </source>
</evidence>
<keyword evidence="7" id="KW-0472">Membrane</keyword>
<evidence type="ECO:0000256" key="9">
    <source>
        <dbReference type="ARBA" id="ARBA00038605"/>
    </source>
</evidence>
<evidence type="ECO:0000256" key="1">
    <source>
        <dbReference type="ARBA" id="ARBA00004294"/>
    </source>
</evidence>
<dbReference type="EMBL" id="LRGB01002793">
    <property type="protein sequence ID" value="KZS06304.1"/>
    <property type="molecule type" value="Genomic_DNA"/>
</dbReference>
<keyword evidence="6" id="KW-0496">Mitochondrion</keyword>
<reference evidence="15 16" key="1">
    <citation type="submission" date="2016-03" db="EMBL/GenBank/DDBJ databases">
        <title>EvidentialGene: Evidence-directed Construction of Genes on Genomes.</title>
        <authorList>
            <person name="Gilbert D.G."/>
            <person name="Choi J.-H."/>
            <person name="Mockaitis K."/>
            <person name="Colbourne J."/>
            <person name="Pfrender M."/>
        </authorList>
    </citation>
    <scope>NUCLEOTIDE SEQUENCE [LARGE SCALE GENOMIC DNA]</scope>
    <source>
        <strain evidence="15 16">Xinb3</strain>
        <tissue evidence="15">Complete organism</tissue>
    </source>
</reference>
<evidence type="ECO:0000256" key="7">
    <source>
        <dbReference type="ARBA" id="ARBA00023136"/>
    </source>
</evidence>
<protein>
    <recommendedName>
        <fullName evidence="10">Serine/threonine-protein phosphatase PGAM5, mitochondrial</fullName>
        <ecNumber evidence="3">3.1.3.16</ecNumber>
    </recommendedName>
    <alternativeName>
        <fullName evidence="12">Phosphoglycerate mutase family member 5 homolog</fullName>
    </alternativeName>
    <alternativeName>
        <fullName evidence="11">Serine/threonine-protein phosphatase Pgam5, mitochondrial</fullName>
    </alternativeName>
</protein>
<sequence length="279" mass="31425">MRLLRKIKYIIAAGAAGGVLASYLAVSAAEVALEEKYREDPALFGHQNSRSKWDFNWDRQEPHTLVKPSKSGSVDSEKVEKVKPTATRNLILIRHGQYNLKGTKDEERYLTALGIEQADYTGKRLKELAMPYTSIVQSSMCRARETANVISGHLPNVPLHTCDLLQEGAPFPPEPPVGHWKPEMHQFYRDGARIEAAFRKYFHRAEASQKEDSYEVLVCHANVIRFFVCRALQLPPEAWLRMSLHNASITWIAIRPSGRVVLRALGDCGHLPPAKLTTT</sequence>
<dbReference type="GO" id="GO:0005741">
    <property type="term" value="C:mitochondrial outer membrane"/>
    <property type="evidence" value="ECO:0007669"/>
    <property type="project" value="UniProtKB-SubCell"/>
</dbReference>
<dbReference type="CDD" id="cd07067">
    <property type="entry name" value="HP_PGM_like"/>
    <property type="match status" value="1"/>
</dbReference>
<dbReference type="AlphaFoldDB" id="A0A162D3A7"/>
<evidence type="ECO:0000256" key="5">
    <source>
        <dbReference type="ARBA" id="ARBA00022801"/>
    </source>
</evidence>
<dbReference type="GO" id="GO:0090141">
    <property type="term" value="P:positive regulation of mitochondrial fission"/>
    <property type="evidence" value="ECO:0007669"/>
    <property type="project" value="TreeGrafter"/>
</dbReference>
<dbReference type="InterPro" id="IPR029033">
    <property type="entry name" value="His_PPase_superfam"/>
</dbReference>
<dbReference type="SMART" id="SM00855">
    <property type="entry name" value="PGAM"/>
    <property type="match status" value="1"/>
</dbReference>
<evidence type="ECO:0000256" key="3">
    <source>
        <dbReference type="ARBA" id="ARBA00013081"/>
    </source>
</evidence>
<dbReference type="STRING" id="35525.A0A162D3A7"/>
<gene>
    <name evidence="15" type="ORF">APZ42_030266</name>
</gene>
<keyword evidence="16" id="KW-1185">Reference proteome</keyword>
<comment type="subunit">
    <text evidence="9">Interacts with Pk92B/ASK1.</text>
</comment>
<dbReference type="FunFam" id="3.40.50.1240:FF:000009">
    <property type="entry name" value="serine/threonine-protein phosphatase PGAM5, mitochondrial isoform X1"/>
    <property type="match status" value="1"/>
</dbReference>
<dbReference type="InterPro" id="IPR013078">
    <property type="entry name" value="His_Pase_superF_clade-1"/>
</dbReference>
<evidence type="ECO:0000256" key="13">
    <source>
        <dbReference type="ARBA" id="ARBA00047761"/>
    </source>
</evidence>
<comment type="subcellular location">
    <subcellularLocation>
        <location evidence="1">Mitochondrion outer membrane</location>
    </subcellularLocation>
</comment>
<comment type="caution">
    <text evidence="15">The sequence shown here is derived from an EMBL/GenBank/DDBJ whole genome shotgun (WGS) entry which is preliminary data.</text>
</comment>
<evidence type="ECO:0000256" key="12">
    <source>
        <dbReference type="ARBA" id="ARBA00042520"/>
    </source>
</evidence>
<keyword evidence="5" id="KW-0378">Hydrolase</keyword>
<accession>A0A162D3A7</accession>
<name>A0A162D3A7_9CRUS</name>
<dbReference type="SUPFAM" id="SSF53254">
    <property type="entry name" value="Phosphoglycerate mutase-like"/>
    <property type="match status" value="1"/>
</dbReference>
<dbReference type="EC" id="3.1.3.16" evidence="3"/>
<comment type="function">
    <text evidence="8">Displays phosphatase activity for serine/threonine residues, and dephosphorylates and activates Pk92B kinase. Has apparently no phosphoglycerate mutase activity.</text>
</comment>
<comment type="similarity">
    <text evidence="2">Belongs to the phosphoglycerate mutase family. BPG-dependent PGAM subfamily.</text>
</comment>
<evidence type="ECO:0000256" key="2">
    <source>
        <dbReference type="ARBA" id="ARBA00006717"/>
    </source>
</evidence>
<evidence type="ECO:0000256" key="11">
    <source>
        <dbReference type="ARBA" id="ARBA00040722"/>
    </source>
</evidence>
<dbReference type="OrthoDB" id="2118094at2759"/>
<dbReference type="PANTHER" id="PTHR20935">
    <property type="entry name" value="PHOSPHOGLYCERATE MUTASE-RELATED"/>
    <property type="match status" value="1"/>
</dbReference>
<keyword evidence="4" id="KW-1000">Mitochondrion outer membrane</keyword>
<evidence type="ECO:0000256" key="6">
    <source>
        <dbReference type="ARBA" id="ARBA00023128"/>
    </source>
</evidence>
<dbReference type="Pfam" id="PF00300">
    <property type="entry name" value="His_Phos_1"/>
    <property type="match status" value="2"/>
</dbReference>
<evidence type="ECO:0000256" key="4">
    <source>
        <dbReference type="ARBA" id="ARBA00022787"/>
    </source>
</evidence>
<dbReference type="Proteomes" id="UP000076858">
    <property type="component" value="Unassembled WGS sequence"/>
</dbReference>
<dbReference type="Gene3D" id="3.40.50.1240">
    <property type="entry name" value="Phosphoglycerate mutase-like"/>
    <property type="match status" value="1"/>
</dbReference>
<evidence type="ECO:0000313" key="15">
    <source>
        <dbReference type="EMBL" id="KZS06304.1"/>
    </source>
</evidence>
<organism evidence="15 16">
    <name type="scientific">Daphnia magna</name>
    <dbReference type="NCBI Taxonomy" id="35525"/>
    <lineage>
        <taxon>Eukaryota</taxon>
        <taxon>Metazoa</taxon>
        <taxon>Ecdysozoa</taxon>
        <taxon>Arthropoda</taxon>
        <taxon>Crustacea</taxon>
        <taxon>Branchiopoda</taxon>
        <taxon>Diplostraca</taxon>
        <taxon>Cladocera</taxon>
        <taxon>Anomopoda</taxon>
        <taxon>Daphniidae</taxon>
        <taxon>Daphnia</taxon>
    </lineage>
</organism>